<dbReference type="STRING" id="1802516.A3A75_05900"/>
<evidence type="ECO:0000313" key="2">
    <source>
        <dbReference type="Proteomes" id="UP000179018"/>
    </source>
</evidence>
<dbReference type="Gene3D" id="1.10.3210.10">
    <property type="entry name" value="Hypothetical protein af1432"/>
    <property type="match status" value="1"/>
</dbReference>
<name>A0A1F8B680_9BACT</name>
<protein>
    <recommendedName>
        <fullName evidence="3">HD domain-containing protein</fullName>
    </recommendedName>
</protein>
<dbReference type="Proteomes" id="UP000179018">
    <property type="component" value="Unassembled WGS sequence"/>
</dbReference>
<evidence type="ECO:0000313" key="1">
    <source>
        <dbReference type="EMBL" id="OGM59554.1"/>
    </source>
</evidence>
<dbReference type="AlphaFoldDB" id="A0A1F8B680"/>
<reference evidence="1 2" key="1">
    <citation type="journal article" date="2016" name="Nat. Commun.">
        <title>Thousands of microbial genomes shed light on interconnected biogeochemical processes in an aquifer system.</title>
        <authorList>
            <person name="Anantharaman K."/>
            <person name="Brown C.T."/>
            <person name="Hug L.A."/>
            <person name="Sharon I."/>
            <person name="Castelle C.J."/>
            <person name="Probst A.J."/>
            <person name="Thomas B.C."/>
            <person name="Singh A."/>
            <person name="Wilkins M.J."/>
            <person name="Karaoz U."/>
            <person name="Brodie E.L."/>
            <person name="Williams K.H."/>
            <person name="Hubbard S.S."/>
            <person name="Banfield J.F."/>
        </authorList>
    </citation>
    <scope>NUCLEOTIDE SEQUENCE [LARGE SCALE GENOMIC DNA]</scope>
</reference>
<comment type="caution">
    <text evidence="1">The sequence shown here is derived from an EMBL/GenBank/DDBJ whole genome shotgun (WGS) entry which is preliminary data.</text>
</comment>
<dbReference type="EMBL" id="MGHC01000020">
    <property type="protein sequence ID" value="OGM59554.1"/>
    <property type="molecule type" value="Genomic_DNA"/>
</dbReference>
<proteinExistence type="predicted"/>
<sequence>MDAQEKLKKLTSKLKKLYEKNSKMLLFHGWHHIQFVRKKALEFANSINADLFLVESAALTHDLNYIVGPNSEPQEGQALRREYLTDAGYSPSDMDTIDKIVLESHTRTRGEVISEEGKALSDADTLFKSLPVTPILFASKFIAQNKIDIYRLAQKVTSEQNPLIEKGIYFYTSLAKERYLKWAKGNLQLWNNVQEALQDDDVKEMLSNAAKSGVI</sequence>
<evidence type="ECO:0008006" key="3">
    <source>
        <dbReference type="Google" id="ProtNLM"/>
    </source>
</evidence>
<gene>
    <name evidence="1" type="ORF">A3A75_05900</name>
</gene>
<organism evidence="1 2">
    <name type="scientific">Candidatus Woesebacteria bacterium RIFCSPLOWO2_01_FULL_39_10</name>
    <dbReference type="NCBI Taxonomy" id="1802516"/>
    <lineage>
        <taxon>Bacteria</taxon>
        <taxon>Candidatus Woeseibacteriota</taxon>
    </lineage>
</organism>
<accession>A0A1F8B680</accession>
<dbReference type="SUPFAM" id="SSF109604">
    <property type="entry name" value="HD-domain/PDEase-like"/>
    <property type="match status" value="1"/>
</dbReference>